<dbReference type="Gene3D" id="2.60.270.50">
    <property type="match status" value="1"/>
</dbReference>
<evidence type="ECO:0000313" key="2">
    <source>
        <dbReference type="Proteomes" id="UP000325577"/>
    </source>
</evidence>
<reference evidence="1 2" key="1">
    <citation type="submission" date="2019-09" db="EMBL/GenBank/DDBJ databases">
        <title>A chromosome-level genome assembly of the Chinese tupelo Nyssa sinensis.</title>
        <authorList>
            <person name="Yang X."/>
            <person name="Kang M."/>
            <person name="Yang Y."/>
            <person name="Xiong H."/>
            <person name="Wang M."/>
            <person name="Zhang Z."/>
            <person name="Wang Z."/>
            <person name="Wu H."/>
            <person name="Ma T."/>
            <person name="Liu J."/>
            <person name="Xi Z."/>
        </authorList>
    </citation>
    <scope>NUCLEOTIDE SEQUENCE [LARGE SCALE GENOMIC DNA]</scope>
    <source>
        <strain evidence="1">J267</strain>
        <tissue evidence="1">Leaf</tissue>
    </source>
</reference>
<keyword evidence="2" id="KW-1185">Reference proteome</keyword>
<sequence>MKDAENKAVNARQFAENLKKSWGTGVSTLCLVYNATGDTVTFVTSHDWFGHIGPSPYPQEIANGQWGAFLHVKTSGVPSGSVAAVVYRGKNENGNDCDWMLSWSNPWRRTRFDNKAYSEIREADYFPSRWDDYPNLLENSGLRHNCIWNNCSSTVAIGSDTSPIFDAIMTLKDA</sequence>
<dbReference type="InterPro" id="IPR049065">
    <property type="entry name" value="Nakanori"/>
</dbReference>
<evidence type="ECO:0000313" key="1">
    <source>
        <dbReference type="EMBL" id="KAA8545950.1"/>
    </source>
</evidence>
<dbReference type="OrthoDB" id="2617878at2759"/>
<name>A0A5J5BV53_9ASTE</name>
<dbReference type="PANTHER" id="PTHR36482">
    <property type="entry name" value="OSJNBA0024J22.15 PROTEIN"/>
    <property type="match status" value="1"/>
</dbReference>
<proteinExistence type="predicted"/>
<dbReference type="Proteomes" id="UP000325577">
    <property type="component" value="Linkage Group LG10"/>
</dbReference>
<dbReference type="EMBL" id="CM018033">
    <property type="protein sequence ID" value="KAA8545950.1"/>
    <property type="molecule type" value="Genomic_DNA"/>
</dbReference>
<evidence type="ECO:0008006" key="3">
    <source>
        <dbReference type="Google" id="ProtNLM"/>
    </source>
</evidence>
<protein>
    <recommendedName>
        <fullName evidence="3">23 kDa jasmonate-induced protein-like</fullName>
    </recommendedName>
</protein>
<dbReference type="AlphaFoldDB" id="A0A5J5BV53"/>
<dbReference type="InterPro" id="IPR053085">
    <property type="entry name" value="Jasmonate-induced_protein"/>
</dbReference>
<accession>A0A5J5BV53</accession>
<organism evidence="1 2">
    <name type="scientific">Nyssa sinensis</name>
    <dbReference type="NCBI Taxonomy" id="561372"/>
    <lineage>
        <taxon>Eukaryota</taxon>
        <taxon>Viridiplantae</taxon>
        <taxon>Streptophyta</taxon>
        <taxon>Embryophyta</taxon>
        <taxon>Tracheophyta</taxon>
        <taxon>Spermatophyta</taxon>
        <taxon>Magnoliopsida</taxon>
        <taxon>eudicotyledons</taxon>
        <taxon>Gunneridae</taxon>
        <taxon>Pentapetalae</taxon>
        <taxon>asterids</taxon>
        <taxon>Cornales</taxon>
        <taxon>Nyssaceae</taxon>
        <taxon>Nyssa</taxon>
    </lineage>
</organism>
<dbReference type="Pfam" id="PF21230">
    <property type="entry name" value="Nakanori"/>
    <property type="match status" value="1"/>
</dbReference>
<dbReference type="PANTHER" id="PTHR36482:SF5">
    <property type="entry name" value="23 KDA JASMONATE-INDUCED PROTEIN-LIKE"/>
    <property type="match status" value="1"/>
</dbReference>
<gene>
    <name evidence="1" type="ORF">F0562_020600</name>
</gene>